<keyword evidence="4 10" id="KW-0902">Two-component regulatory system</keyword>
<keyword evidence="6 10" id="KW-0238">DNA-binding</keyword>
<evidence type="ECO:0000256" key="2">
    <source>
        <dbReference type="ARBA" id="ARBA00022490"/>
    </source>
</evidence>
<organism evidence="13 14">
    <name type="scientific">Lacrimispora celerecrescens</name>
    <dbReference type="NCBI Taxonomy" id="29354"/>
    <lineage>
        <taxon>Bacteria</taxon>
        <taxon>Bacillati</taxon>
        <taxon>Bacillota</taxon>
        <taxon>Clostridia</taxon>
        <taxon>Lachnospirales</taxon>
        <taxon>Lachnospiraceae</taxon>
        <taxon>Lacrimispora</taxon>
    </lineage>
</organism>
<evidence type="ECO:0000256" key="3">
    <source>
        <dbReference type="ARBA" id="ARBA00022553"/>
    </source>
</evidence>
<dbReference type="PANTHER" id="PTHR45526:SF1">
    <property type="entry name" value="TRANSCRIPTIONAL REGULATORY PROTEIN DCUR-RELATED"/>
    <property type="match status" value="1"/>
</dbReference>
<comment type="caution">
    <text evidence="13">The sequence shown here is derived from an EMBL/GenBank/DDBJ whole genome shotgun (WGS) entry which is preliminary data.</text>
</comment>
<dbReference type="GO" id="GO:0003677">
    <property type="term" value="F:DNA binding"/>
    <property type="evidence" value="ECO:0007669"/>
    <property type="project" value="UniProtKB-KW"/>
</dbReference>
<evidence type="ECO:0000256" key="11">
    <source>
        <dbReference type="PROSITE-ProRule" id="PRU00169"/>
    </source>
</evidence>
<dbReference type="GO" id="GO:0003700">
    <property type="term" value="F:DNA-binding transcription factor activity"/>
    <property type="evidence" value="ECO:0007669"/>
    <property type="project" value="InterPro"/>
</dbReference>
<protein>
    <recommendedName>
        <fullName evidence="10">Transcriptional regulatory protein</fullName>
    </recommendedName>
</protein>
<dbReference type="Proteomes" id="UP000028525">
    <property type="component" value="Unassembled WGS sequence"/>
</dbReference>
<dbReference type="RefSeq" id="WP_038277220.1">
    <property type="nucleotide sequence ID" value="NZ_JPME01000002.1"/>
</dbReference>
<evidence type="ECO:0000256" key="4">
    <source>
        <dbReference type="ARBA" id="ARBA00023012"/>
    </source>
</evidence>
<feature type="domain" description="Response regulatory" evidence="12">
    <location>
        <begin position="3"/>
        <end position="119"/>
    </location>
</feature>
<sequence>MYQTIIIEDDPIVASINRHFVELNKDMEVCGCFSNGQDALNYLEEHSVDLAITELYMPKMDGMELLREIRRQEKDLDVIVVSSANDVKHVKKFLSLGIIDYLIKPFEYTRFNHALEKFTKSQELLKPRNFSQSQLDKLFYISSLPLAEENSKGIQEATLSSILDYMKMHQLDPMTSDMIAKEVRLSSVTVRRYMNYLLEKQRVISDIDYNTGGRPSVIYRYIIEEECLAE</sequence>
<gene>
    <name evidence="13" type="ORF">IO98_01160</name>
</gene>
<dbReference type="Pfam" id="PF00072">
    <property type="entry name" value="Response_reg"/>
    <property type="match status" value="1"/>
</dbReference>
<dbReference type="SMART" id="SM00448">
    <property type="entry name" value="REC"/>
    <property type="match status" value="1"/>
</dbReference>
<keyword evidence="5 10" id="KW-0805">Transcription regulation</keyword>
<keyword evidence="3" id="KW-0597">Phosphoprotein</keyword>
<evidence type="ECO:0000256" key="5">
    <source>
        <dbReference type="ARBA" id="ARBA00023015"/>
    </source>
</evidence>
<reference evidence="13 14" key="1">
    <citation type="submission" date="2014-07" db="EMBL/GenBank/DDBJ databases">
        <title>Draft genome of Clostridium celerecrescens 152B isolated from sediments associated with methane hydrate from Krishna Godavari basin.</title>
        <authorList>
            <person name="Honkalas V.S."/>
            <person name="Dabir A.P."/>
            <person name="Arora P."/>
            <person name="Dhakephalkar P.K."/>
        </authorList>
    </citation>
    <scope>NUCLEOTIDE SEQUENCE [LARGE SCALE GENOMIC DNA]</scope>
    <source>
        <strain evidence="13 14">152B</strain>
    </source>
</reference>
<evidence type="ECO:0000256" key="10">
    <source>
        <dbReference type="PIRNR" id="PIRNR006171"/>
    </source>
</evidence>
<dbReference type="STRING" id="29354.IO98_01160"/>
<evidence type="ECO:0000256" key="9">
    <source>
        <dbReference type="ARBA" id="ARBA00024867"/>
    </source>
</evidence>
<comment type="caution">
    <text evidence="11">Lacks conserved residue(s) required for the propagation of feature annotation.</text>
</comment>
<dbReference type="GO" id="GO:0005737">
    <property type="term" value="C:cytoplasm"/>
    <property type="evidence" value="ECO:0007669"/>
    <property type="project" value="UniProtKB-SubCell"/>
</dbReference>
<keyword evidence="7 10" id="KW-0010">Activator</keyword>
<name>A0A084JS82_9FIRM</name>
<dbReference type="Gene3D" id="3.40.50.2300">
    <property type="match status" value="1"/>
</dbReference>
<dbReference type="SUPFAM" id="SSF52172">
    <property type="entry name" value="CheY-like"/>
    <property type="match status" value="1"/>
</dbReference>
<accession>A0A084JS82</accession>
<comment type="function">
    <text evidence="9">May play the central regulatory role in sporulation. It may be an element of the effector pathway responsible for the activation of sporulation genes in response to nutritional stress. Spo0A may act in concert with spo0H (a sigma factor) to control the expression of some genes that are critical to the sporulation process.</text>
</comment>
<keyword evidence="2 10" id="KW-0963">Cytoplasm</keyword>
<dbReference type="AlphaFoldDB" id="A0A084JS82"/>
<evidence type="ECO:0000256" key="1">
    <source>
        <dbReference type="ARBA" id="ARBA00004496"/>
    </source>
</evidence>
<keyword evidence="8 10" id="KW-0804">Transcription</keyword>
<dbReference type="InterPro" id="IPR024187">
    <property type="entry name" value="Sig_transdc_resp-reg_cit/mal"/>
</dbReference>
<dbReference type="PROSITE" id="PS50110">
    <property type="entry name" value="RESPONSE_REGULATORY"/>
    <property type="match status" value="1"/>
</dbReference>
<evidence type="ECO:0000256" key="8">
    <source>
        <dbReference type="ARBA" id="ARBA00023163"/>
    </source>
</evidence>
<evidence type="ECO:0000256" key="6">
    <source>
        <dbReference type="ARBA" id="ARBA00023125"/>
    </source>
</evidence>
<dbReference type="InterPro" id="IPR051271">
    <property type="entry name" value="2C-system_Tx_regulators"/>
</dbReference>
<dbReference type="InterPro" id="IPR011006">
    <property type="entry name" value="CheY-like_superfamily"/>
</dbReference>
<dbReference type="InterPro" id="IPR001789">
    <property type="entry name" value="Sig_transdc_resp-reg_receiver"/>
</dbReference>
<evidence type="ECO:0000313" key="14">
    <source>
        <dbReference type="Proteomes" id="UP000028525"/>
    </source>
</evidence>
<dbReference type="PANTHER" id="PTHR45526">
    <property type="entry name" value="TRANSCRIPTIONAL REGULATORY PROTEIN DPIA"/>
    <property type="match status" value="1"/>
</dbReference>
<dbReference type="PIRSF" id="PIRSF006171">
    <property type="entry name" value="RR_citrat_malat"/>
    <property type="match status" value="1"/>
</dbReference>
<evidence type="ECO:0000313" key="13">
    <source>
        <dbReference type="EMBL" id="KEZ91816.1"/>
    </source>
</evidence>
<dbReference type="EMBL" id="JPME01000002">
    <property type="protein sequence ID" value="KEZ91816.1"/>
    <property type="molecule type" value="Genomic_DNA"/>
</dbReference>
<dbReference type="GO" id="GO:0000156">
    <property type="term" value="F:phosphorelay response regulator activity"/>
    <property type="evidence" value="ECO:0007669"/>
    <property type="project" value="TreeGrafter"/>
</dbReference>
<comment type="subcellular location">
    <subcellularLocation>
        <location evidence="1 10">Cytoplasm</location>
    </subcellularLocation>
</comment>
<dbReference type="OrthoDB" id="9759232at2"/>
<proteinExistence type="predicted"/>
<evidence type="ECO:0000259" key="12">
    <source>
        <dbReference type="PROSITE" id="PS50110"/>
    </source>
</evidence>
<keyword evidence="14" id="KW-1185">Reference proteome</keyword>
<evidence type="ECO:0000256" key="7">
    <source>
        <dbReference type="ARBA" id="ARBA00023159"/>
    </source>
</evidence>